<dbReference type="EMBL" id="JJQJ01000136">
    <property type="protein sequence ID" value="KKH47641.1"/>
    <property type="molecule type" value="Genomic_DNA"/>
</dbReference>
<evidence type="ECO:0000313" key="28">
    <source>
        <dbReference type="EMBL" id="KKH40891.1"/>
    </source>
</evidence>
<evidence type="ECO:0000313" key="58">
    <source>
        <dbReference type="Proteomes" id="UP000034142"/>
    </source>
</evidence>
<evidence type="ECO:0000313" key="61">
    <source>
        <dbReference type="Proteomes" id="UP000034195"/>
    </source>
</evidence>
<dbReference type="Proteomes" id="UP000034279">
    <property type="component" value="Unassembled WGS sequence"/>
</dbReference>
<dbReference type="EMBL" id="JJQZ01000094">
    <property type="protein sequence ID" value="KKH95530.1"/>
    <property type="molecule type" value="Genomic_DNA"/>
</dbReference>
<dbReference type="EMBL" id="JJOT01000047">
    <property type="protein sequence ID" value="KKG03466.1"/>
    <property type="molecule type" value="Genomic_DNA"/>
</dbReference>
<dbReference type="EMBL" id="JJPV01000041">
    <property type="protein sequence ID" value="KKH01673.1"/>
    <property type="molecule type" value="Genomic_DNA"/>
</dbReference>
<dbReference type="Proteomes" id="UP000033987">
    <property type="component" value="Unassembled WGS sequence"/>
</dbReference>
<evidence type="ECO:0000313" key="10">
    <source>
        <dbReference type="EMBL" id="KKG53806.1"/>
    </source>
</evidence>
<evidence type="ECO:0000313" key="56">
    <source>
        <dbReference type="Proteomes" id="UP000034064"/>
    </source>
</evidence>
<evidence type="ECO:0000313" key="18">
    <source>
        <dbReference type="EMBL" id="KKG98238.1"/>
    </source>
</evidence>
<dbReference type="PATRIC" id="fig|2209.39.peg.1007"/>
<dbReference type="EMBL" id="JJPO01000003">
    <property type="protein sequence ID" value="KKG76759.1"/>
    <property type="molecule type" value="Genomic_DNA"/>
</dbReference>
<evidence type="ECO:0000313" key="70">
    <source>
        <dbReference type="Proteomes" id="UP000034577"/>
    </source>
</evidence>
<dbReference type="Proteomes" id="UP000034937">
    <property type="component" value="Unassembled WGS sequence"/>
</dbReference>
<evidence type="ECO:0000313" key="7">
    <source>
        <dbReference type="EMBL" id="KKG44632.1"/>
    </source>
</evidence>
<dbReference type="Proteomes" id="UP000034040">
    <property type="component" value="Unassembled WGS sequence"/>
</dbReference>
<dbReference type="Proteomes" id="UP000034074">
    <property type="component" value="Unassembled WGS sequence"/>
</dbReference>
<evidence type="ECO:0000313" key="82">
    <source>
        <dbReference type="Proteomes" id="UP000034921"/>
    </source>
</evidence>
<evidence type="ECO:0000313" key="40">
    <source>
        <dbReference type="EMBL" id="KKH91365.1"/>
    </source>
</evidence>
<dbReference type="EMBL" id="JJPE01000069">
    <property type="protein sequence ID" value="KKG44632.1"/>
    <property type="molecule type" value="Genomic_DNA"/>
</dbReference>
<dbReference type="EMBL" id="JJPQ01000126">
    <property type="protein sequence ID" value="KKG79776.1"/>
    <property type="molecule type" value="Genomic_DNA"/>
</dbReference>
<evidence type="ECO:0000313" key="9">
    <source>
        <dbReference type="EMBL" id="KKG52848.1"/>
    </source>
</evidence>
<sequence length="82" mass="10029">MYYDTSNSLYHKVKSITFEPLNIYEYENFKSIVEPLRKPINYFRKFHVLLSRYFRTCSRFSSTMIKMKIAENLYPGQKVREK</sequence>
<comment type="caution">
    <text evidence="5">The sequence shown here is derived from an EMBL/GenBank/DDBJ whole genome shotgun (WGS) entry which is preliminary data.</text>
</comment>
<evidence type="ECO:0000313" key="85">
    <source>
        <dbReference type="Proteomes" id="UP000034944"/>
    </source>
</evidence>
<dbReference type="EMBL" id="JJQV01000004">
    <property type="protein sequence ID" value="KKH86947.1"/>
    <property type="molecule type" value="Genomic_DNA"/>
</dbReference>
<evidence type="ECO:0000313" key="20">
    <source>
        <dbReference type="EMBL" id="KKH01673.1"/>
    </source>
</evidence>
<reference evidence="44 45" key="1">
    <citation type="journal article" date="2015" name="ISME J.">
        <title>Genomic and phenotypic differentiation among Methanosarcina mazei populations from Columbia River sediment.</title>
        <authorList>
            <person name="Youngblut N.D."/>
            <person name="Wirth J.S."/>
            <person name="Henriksen J.R."/>
            <person name="Smith M."/>
            <person name="Simon H."/>
            <person name="Metcalf W.W."/>
            <person name="Whitaker R.J."/>
        </authorList>
    </citation>
    <scope>NUCLEOTIDE SEQUENCE [LARGE SCALE GENOMIC DNA]</scope>
    <source>
        <strain evidence="23 56">1.F.A.1A.3</strain>
        <strain evidence="24 76">1.F.A.1B.3</strain>
        <strain evidence="25 51">1.F.A.1B.4</strain>
        <strain evidence="26 82">1.F.M.0.5</strain>
        <strain evidence="27 77">1.H.A.1A.1</strain>
        <strain evidence="28 53">1.H.A.1A.3</strain>
        <strain evidence="29 46">1.H.A.1A.6</strain>
        <strain evidence="30 62">1.H.A.2.3</strain>
        <strain evidence="31 66">1.H.A.2.6</strain>
        <strain evidence="32 75">1.H.A.2.7</strain>
        <strain evidence="34">1.H.A.2.8</strain>
        <strain evidence="33 50">1.H.M.0.1</strain>
        <strain evidence="35 83">1.H.M.1A.1</strain>
        <strain evidence="36 54">1.H.M.1A.2</strain>
        <strain evidence="37 80">1.H.M.1A.3</strain>
        <strain evidence="38 44">1.H.M.2.2</strain>
        <strain evidence="39 84">1.H.M.2.3</strain>
        <strain evidence="40 74">1.H.M.2.4</strain>
        <strain evidence="41 81">1.H.T.2.1</strain>
        <strain evidence="43 48">1.H.T.2.3</strain>
        <strain evidence="42 68">1.H.T.2.5</strain>
        <strain evidence="2 58">2.F.A.2.3</strain>
        <strain evidence="1 71">2.F.T.0.2</strain>
        <strain evidence="3 55">2.F.T.2.6</strain>
        <strain evidence="4 47">3.F.A.1A.3</strain>
        <strain evidence="6 70">3.F.A.2.12</strain>
        <strain evidence="7 73">3.F.A.2.3</strain>
        <strain evidence="5 59">3.F.A.2.5</strain>
        <strain evidence="9 61">3.F.A.2.6</strain>
        <strain evidence="10 63">3.F.A.2.7</strain>
        <strain evidence="8 60">3.F.T.1A.1</strain>
        <strain evidence="12 65">3.F.T.1A.2</strain>
        <strain evidence="11 69">3.F.T.1A.4</strain>
        <strain evidence="13 57">3.H.A.1A.2</strain>
        <strain evidence="14 52">3.H.A.2.1</strain>
        <strain evidence="15 78">3.H.A.2.4</strain>
        <strain evidence="16 49">3.H.A.2.5</strain>
        <strain evidence="17 72">3.H.M.1A.1</strain>
        <strain evidence="19 67">3.H.M.1B.1</strain>
        <strain evidence="20 45">3.H.M.1B.2</strain>
        <strain evidence="18 64">3.H.M.1B.5</strain>
        <strain evidence="21 79">3.H.T.1A.1</strain>
        <strain evidence="22 85">3.H.T.1A.2</strain>
    </source>
</reference>
<evidence type="ECO:0000313" key="77">
    <source>
        <dbReference type="Proteomes" id="UP000034758"/>
    </source>
</evidence>
<dbReference type="AlphaFoldDB" id="A0A0F8H2A7"/>
<evidence type="ECO:0000313" key="75">
    <source>
        <dbReference type="Proteomes" id="UP000034692"/>
    </source>
</evidence>
<dbReference type="Proteomes" id="UP000034021">
    <property type="component" value="Unassembled WGS sequence"/>
</dbReference>
<dbReference type="Proteomes" id="UP000034188">
    <property type="component" value="Unassembled WGS sequence"/>
</dbReference>
<evidence type="ECO:0000313" key="83">
    <source>
        <dbReference type="Proteomes" id="UP000034925"/>
    </source>
</evidence>
<dbReference type="EMBL" id="JJPF01000146">
    <property type="protein sequence ID" value="KKG38730.1"/>
    <property type="molecule type" value="Genomic_DNA"/>
</dbReference>
<dbReference type="EMBL" id="JJPG01000063">
    <property type="protein sequence ID" value="KKG52848.1"/>
    <property type="molecule type" value="Genomic_DNA"/>
</dbReference>
<dbReference type="EMBL" id="JJPB01000091">
    <property type="protein sequence ID" value="KKG30680.1"/>
    <property type="molecule type" value="Genomic_DNA"/>
</dbReference>
<evidence type="ECO:0000313" key="76">
    <source>
        <dbReference type="Proteomes" id="UP000034733"/>
    </source>
</evidence>
<dbReference type="Proteomes" id="UP000034597">
    <property type="component" value="Unassembled WGS sequence"/>
</dbReference>
<dbReference type="Proteomes" id="UP000033878">
    <property type="component" value="Unassembled WGS sequence"/>
</dbReference>
<evidence type="ECO:0000313" key="3">
    <source>
        <dbReference type="EMBL" id="KKG17454.1"/>
    </source>
</evidence>
<evidence type="ECO:0000313" key="1">
    <source>
        <dbReference type="EMBL" id="KKG03466.1"/>
    </source>
</evidence>
<evidence type="ECO:0000313" key="33">
    <source>
        <dbReference type="EMBL" id="KKH70041.1"/>
    </source>
</evidence>
<evidence type="ECO:0000313" key="11">
    <source>
        <dbReference type="EMBL" id="KKG57991.1"/>
    </source>
</evidence>
<evidence type="ECO:0000313" key="65">
    <source>
        <dbReference type="Proteomes" id="UP000034279"/>
    </source>
</evidence>
<dbReference type="EMBL" id="JJPH01000046">
    <property type="protein sequence ID" value="KKG53806.1"/>
    <property type="molecule type" value="Genomic_DNA"/>
</dbReference>
<evidence type="ECO:0000313" key="63">
    <source>
        <dbReference type="Proteomes" id="UP000034243"/>
    </source>
</evidence>
<dbReference type="Proteomes" id="UP000034657">
    <property type="component" value="Unassembled WGS sequence"/>
</dbReference>
<dbReference type="Proteomes" id="UP000034758">
    <property type="component" value="Unassembled WGS sequence"/>
</dbReference>
<evidence type="ECO:0000313" key="26">
    <source>
        <dbReference type="EMBL" id="KKH31007.1"/>
    </source>
</evidence>
<dbReference type="Proteomes" id="UP000034817">
    <property type="component" value="Unassembled WGS sequence"/>
</dbReference>
<evidence type="ECO:0000313" key="50">
    <source>
        <dbReference type="Proteomes" id="UP000033933"/>
    </source>
</evidence>
<dbReference type="EMBL" id="JJQX01000187">
    <property type="protein sequence ID" value="KKH91365.1"/>
    <property type="molecule type" value="Genomic_DNA"/>
</dbReference>
<dbReference type="EMBL" id="JJQA01000081">
    <property type="protein sequence ID" value="KKH15941.1"/>
    <property type="molecule type" value="Genomic_DNA"/>
</dbReference>
<dbReference type="EMBL" id="JJPP01000098">
    <property type="protein sequence ID" value="KKG78715.1"/>
    <property type="molecule type" value="Genomic_DNA"/>
</dbReference>
<evidence type="ECO:0000313" key="78">
    <source>
        <dbReference type="Proteomes" id="UP000034817"/>
    </source>
</evidence>
<evidence type="ECO:0000313" key="13">
    <source>
        <dbReference type="EMBL" id="KKG72204.1"/>
    </source>
</evidence>
<evidence type="ECO:0000313" key="29">
    <source>
        <dbReference type="EMBL" id="KKH47641.1"/>
    </source>
</evidence>
<evidence type="ECO:0000313" key="32">
    <source>
        <dbReference type="EMBL" id="KKH69162.1"/>
    </source>
</evidence>
<evidence type="ECO:0000313" key="37">
    <source>
        <dbReference type="EMBL" id="KKH77215.1"/>
    </source>
</evidence>
<dbReference type="EMBL" id="JJPU01000058">
    <property type="protein sequence ID" value="KKG99223.1"/>
    <property type="molecule type" value="Genomic_DNA"/>
</dbReference>
<evidence type="ECO:0000313" key="35">
    <source>
        <dbReference type="EMBL" id="KKH70975.1"/>
    </source>
</evidence>
<evidence type="ECO:0000313" key="16">
    <source>
        <dbReference type="EMBL" id="KKG79776.1"/>
    </source>
</evidence>
<evidence type="ECO:0000313" key="45">
    <source>
        <dbReference type="Proteomes" id="UP000033835"/>
    </source>
</evidence>
<dbReference type="EMBL" id="JJQW01000081">
    <property type="protein sequence ID" value="KKH87277.1"/>
    <property type="molecule type" value="Genomic_DNA"/>
</dbReference>
<evidence type="ECO:0000313" key="62">
    <source>
        <dbReference type="Proteomes" id="UP000034232"/>
    </source>
</evidence>
<evidence type="ECO:0000313" key="8">
    <source>
        <dbReference type="EMBL" id="KKG50990.1"/>
    </source>
</evidence>
<dbReference type="Proteomes" id="UP000034468">
    <property type="component" value="Unassembled WGS sequence"/>
</dbReference>
<evidence type="ECO:0000313" key="79">
    <source>
        <dbReference type="Proteomes" id="UP000034820"/>
    </source>
</evidence>
<dbReference type="Proteomes" id="UP000033864">
    <property type="component" value="Unassembled WGS sequence"/>
</dbReference>
<protein>
    <submittedName>
        <fullName evidence="5">Uncharacterized protein</fullName>
    </submittedName>
</protein>
<dbReference type="Proteomes" id="UP000033835">
    <property type="component" value="Unassembled WGS sequence"/>
</dbReference>
<evidence type="ECO:0000313" key="14">
    <source>
        <dbReference type="EMBL" id="KKG76759.1"/>
    </source>
</evidence>
<dbReference type="EMBL" id="JJPK01000124">
    <property type="protein sequence ID" value="KKG57991.1"/>
    <property type="molecule type" value="Genomic_DNA"/>
</dbReference>
<evidence type="ECO:0000313" key="31">
    <source>
        <dbReference type="EMBL" id="KKH62806.1"/>
    </source>
</evidence>
<dbReference type="EMBL" id="JJPD01000118">
    <property type="protein sequence ID" value="KKG40203.1"/>
    <property type="molecule type" value="Genomic_DNA"/>
</dbReference>
<evidence type="ECO:0000313" key="21">
    <source>
        <dbReference type="EMBL" id="KKH07647.1"/>
    </source>
</evidence>
<organism evidence="5 59">
    <name type="scientific">Methanosarcina mazei</name>
    <name type="common">Methanosarcina frisia</name>
    <dbReference type="NCBI Taxonomy" id="2209"/>
    <lineage>
        <taxon>Archaea</taxon>
        <taxon>Methanobacteriati</taxon>
        <taxon>Methanobacteriota</taxon>
        <taxon>Stenosarchaea group</taxon>
        <taxon>Methanomicrobia</taxon>
        <taxon>Methanosarcinales</taxon>
        <taxon>Methanosarcinaceae</taxon>
        <taxon>Methanosarcina</taxon>
    </lineage>
</organism>
<evidence type="ECO:0000313" key="55">
    <source>
        <dbReference type="Proteomes" id="UP000034047"/>
    </source>
</evidence>
<dbReference type="EMBL" id="JJPI01000130">
    <property type="protein sequence ID" value="KKG50990.1"/>
    <property type="molecule type" value="Genomic_DNA"/>
</dbReference>
<dbReference type="EMBL" id="JJRB01000099">
    <property type="protein sequence ID" value="KKI02642.1"/>
    <property type="molecule type" value="Genomic_DNA"/>
</dbReference>
<evidence type="ECO:0000313" key="34">
    <source>
        <dbReference type="EMBL" id="KKH70112.1"/>
    </source>
</evidence>
<evidence type="ECO:0000313" key="53">
    <source>
        <dbReference type="Proteomes" id="UP000034021"/>
    </source>
</evidence>
<evidence type="ECO:0000313" key="81">
    <source>
        <dbReference type="Proteomes" id="UP000034872"/>
    </source>
</evidence>
<dbReference type="Proteomes" id="UP000034195">
    <property type="component" value="Unassembled WGS sequence"/>
</dbReference>
<evidence type="ECO:0000313" key="22">
    <source>
        <dbReference type="EMBL" id="KKH12567.1"/>
    </source>
</evidence>
<dbReference type="Proteomes" id="UP000034547">
    <property type="component" value="Unassembled WGS sequence"/>
</dbReference>
<dbReference type="Proteomes" id="UP000034151">
    <property type="component" value="Unassembled WGS sequence"/>
</dbReference>
<evidence type="ECO:0000313" key="36">
    <source>
        <dbReference type="EMBL" id="KKH71951.1"/>
    </source>
</evidence>
<dbReference type="EMBL" id="JJQS01000128">
    <property type="protein sequence ID" value="KKH71951.1"/>
    <property type="molecule type" value="Genomic_DNA"/>
</dbReference>
<dbReference type="Proteomes" id="UP000034047">
    <property type="component" value="Unassembled WGS sequence"/>
</dbReference>
<evidence type="ECO:0000313" key="68">
    <source>
        <dbReference type="Proteomes" id="UP000034547"/>
    </source>
</evidence>
<dbReference type="Proteomes" id="UP000034232">
    <property type="component" value="Unassembled WGS sequence"/>
</dbReference>
<dbReference type="Proteomes" id="UP000034944">
    <property type="component" value="Unassembled WGS sequence"/>
</dbReference>
<evidence type="ECO:0000313" key="41">
    <source>
        <dbReference type="EMBL" id="KKH95530.1"/>
    </source>
</evidence>
<evidence type="ECO:0000313" key="51">
    <source>
        <dbReference type="Proteomes" id="UP000033987"/>
    </source>
</evidence>
<dbReference type="EMBL" id="JJQG01000153">
    <property type="protein sequence ID" value="KKH34515.1"/>
    <property type="molecule type" value="Genomic_DNA"/>
</dbReference>
<evidence type="ECO:0000313" key="12">
    <source>
        <dbReference type="EMBL" id="KKG66329.1"/>
    </source>
</evidence>
<dbReference type="Proteomes" id="UP000034142">
    <property type="component" value="Unassembled WGS sequence"/>
</dbReference>
<proteinExistence type="predicted"/>
<evidence type="ECO:0000313" key="47">
    <source>
        <dbReference type="Proteomes" id="UP000033878"/>
    </source>
</evidence>
<dbReference type="EMBL" id="JJPT01000043">
    <property type="protein sequence ID" value="KKG93091.1"/>
    <property type="molecule type" value="Genomic_DNA"/>
</dbReference>
<dbReference type="EMBL" id="JJQO01000040">
    <property type="protein sequence ID" value="KKH69162.1"/>
    <property type="molecule type" value="Genomic_DNA"/>
</dbReference>
<dbReference type="Proteomes" id="UP000033889">
    <property type="component" value="Unassembled WGS sequence"/>
</dbReference>
<evidence type="ECO:0000313" key="46">
    <source>
        <dbReference type="Proteomes" id="UP000033864"/>
    </source>
</evidence>
<dbReference type="EMBL" id="JJQM01000076">
    <property type="protein sequence ID" value="KKH55659.1"/>
    <property type="molecule type" value="Genomic_DNA"/>
</dbReference>
<dbReference type="Proteomes" id="UP000034925">
    <property type="component" value="Unassembled WGS sequence"/>
</dbReference>
<dbReference type="EMBL" id="JJQH01000085">
    <property type="protein sequence ID" value="KKH40891.1"/>
    <property type="molecule type" value="Genomic_DNA"/>
</dbReference>
<dbReference type="EMBL" id="JJOR01000043">
    <property type="protein sequence ID" value="KKG06960.1"/>
    <property type="molecule type" value="Genomic_DNA"/>
</dbReference>
<dbReference type="EMBL" id="JJQR01000165">
    <property type="protein sequence ID" value="KKH70975.1"/>
    <property type="molecule type" value="Genomic_DNA"/>
</dbReference>
<evidence type="ECO:0000313" key="5">
    <source>
        <dbReference type="EMBL" id="KKG38730.1"/>
    </source>
</evidence>
<evidence type="ECO:0000313" key="19">
    <source>
        <dbReference type="EMBL" id="KKG99223.1"/>
    </source>
</evidence>
<dbReference type="EMBL" id="JJQB01000110">
    <property type="protein sequence ID" value="KKH17577.1"/>
    <property type="molecule type" value="Genomic_DNA"/>
</dbReference>
<evidence type="ECO:0000313" key="73">
    <source>
        <dbReference type="Proteomes" id="UP000034667"/>
    </source>
</evidence>
<evidence type="ECO:0000313" key="15">
    <source>
        <dbReference type="EMBL" id="KKG78715.1"/>
    </source>
</evidence>
<evidence type="ECO:0000313" key="54">
    <source>
        <dbReference type="Proteomes" id="UP000034040"/>
    </source>
</evidence>
<dbReference type="Proteomes" id="UP000033814">
    <property type="component" value="Unassembled WGS sequence"/>
</dbReference>
<dbReference type="Proteomes" id="UP000034872">
    <property type="component" value="Unassembled WGS sequence"/>
</dbReference>
<dbReference type="EMBL" id="JJQN01000010">
    <property type="protein sequence ID" value="KKH62806.1"/>
    <property type="molecule type" value="Genomic_DNA"/>
</dbReference>
<evidence type="ECO:0000313" key="71">
    <source>
        <dbReference type="Proteomes" id="UP000034597"/>
    </source>
</evidence>
<evidence type="ECO:0000313" key="30">
    <source>
        <dbReference type="EMBL" id="KKH55659.1"/>
    </source>
</evidence>
<dbReference type="Proteomes" id="UP000034566">
    <property type="component" value="Unassembled WGS sequence"/>
</dbReference>
<evidence type="ECO:0000313" key="64">
    <source>
        <dbReference type="Proteomes" id="UP000034253"/>
    </source>
</evidence>
<dbReference type="Proteomes" id="UP000034820">
    <property type="component" value="Unassembled WGS sequence"/>
</dbReference>
<dbReference type="EMBL" id="JJPW01000092">
    <property type="protein sequence ID" value="KKG98238.1"/>
    <property type="molecule type" value="Genomic_DNA"/>
</dbReference>
<dbReference type="EMBL" id="JJQE01000040">
    <property type="protein sequence ID" value="KKH31007.1"/>
    <property type="molecule type" value="Genomic_DNA"/>
</dbReference>
<dbReference type="Proteomes" id="UP000034001">
    <property type="component" value="Unassembled WGS sequence"/>
</dbReference>
<evidence type="ECO:0000313" key="27">
    <source>
        <dbReference type="EMBL" id="KKH34515.1"/>
    </source>
</evidence>
<dbReference type="Proteomes" id="UP000034733">
    <property type="component" value="Unassembled WGS sequence"/>
</dbReference>
<dbReference type="EMBL" id="JJRA01000027">
    <property type="protein sequence ID" value="KKI05884.1"/>
    <property type="molecule type" value="Genomic_DNA"/>
</dbReference>
<dbReference type="EMBL" id="JJQP01000034">
    <property type="protein sequence ID" value="KKH70112.1"/>
    <property type="molecule type" value="Genomic_DNA"/>
</dbReference>
<dbReference type="EMBL" id="JJOU01000047">
    <property type="protein sequence ID" value="KKG17454.1"/>
    <property type="molecule type" value="Genomic_DNA"/>
</dbReference>
<evidence type="ECO:0000313" key="43">
    <source>
        <dbReference type="EMBL" id="KKI05884.1"/>
    </source>
</evidence>
<evidence type="ECO:0000313" key="24">
    <source>
        <dbReference type="EMBL" id="KKH17577.1"/>
    </source>
</evidence>
<dbReference type="Proteomes" id="UP000034842">
    <property type="component" value="Unassembled WGS sequence"/>
</dbReference>
<evidence type="ECO:0000313" key="67">
    <source>
        <dbReference type="Proteomes" id="UP000034468"/>
    </source>
</evidence>
<dbReference type="Proteomes" id="UP000033933">
    <property type="component" value="Unassembled WGS sequence"/>
</dbReference>
<dbReference type="Proteomes" id="UP000034668">
    <property type="component" value="Unassembled WGS sequence"/>
</dbReference>
<accession>A0A0F8H2A7</accession>
<evidence type="ECO:0000313" key="42">
    <source>
        <dbReference type="EMBL" id="KKI02642.1"/>
    </source>
</evidence>
<evidence type="ECO:0000313" key="25">
    <source>
        <dbReference type="EMBL" id="KKH25455.1"/>
    </source>
</evidence>
<dbReference type="EMBL" id="JJQC01000006">
    <property type="protein sequence ID" value="KKH25455.1"/>
    <property type="molecule type" value="Genomic_DNA"/>
</dbReference>
<name>A0A0F8H2A7_METMZ</name>
<evidence type="ECO:0000313" key="60">
    <source>
        <dbReference type="Proteomes" id="UP000034188"/>
    </source>
</evidence>
<evidence type="ECO:0000313" key="74">
    <source>
        <dbReference type="Proteomes" id="UP000034668"/>
    </source>
</evidence>
<dbReference type="EMBL" id="JJPJ01000013">
    <property type="protein sequence ID" value="KKG66329.1"/>
    <property type="molecule type" value="Genomic_DNA"/>
</dbReference>
<evidence type="ECO:0000313" key="57">
    <source>
        <dbReference type="Proteomes" id="UP000034074"/>
    </source>
</evidence>
<dbReference type="EMBL" id="JJPN01000079">
    <property type="protein sequence ID" value="KKG72204.1"/>
    <property type="molecule type" value="Genomic_DNA"/>
</dbReference>
<dbReference type="Proteomes" id="UP000034667">
    <property type="component" value="Unassembled WGS sequence"/>
</dbReference>
<evidence type="ECO:0000313" key="80">
    <source>
        <dbReference type="Proteomes" id="UP000034842"/>
    </source>
</evidence>
<evidence type="ECO:0000313" key="2">
    <source>
        <dbReference type="EMBL" id="KKG06960.1"/>
    </source>
</evidence>
<evidence type="ECO:0000313" key="39">
    <source>
        <dbReference type="EMBL" id="KKH87277.1"/>
    </source>
</evidence>
<evidence type="ECO:0000313" key="49">
    <source>
        <dbReference type="Proteomes" id="UP000033889"/>
    </source>
</evidence>
<evidence type="ECO:0000313" key="44">
    <source>
        <dbReference type="Proteomes" id="UP000033814"/>
    </source>
</evidence>
<dbReference type="EMBL" id="JJPY01000084">
    <property type="protein sequence ID" value="KKH07647.1"/>
    <property type="molecule type" value="Genomic_DNA"/>
</dbReference>
<evidence type="ECO:0000313" key="48">
    <source>
        <dbReference type="Proteomes" id="UP000033885"/>
    </source>
</evidence>
<dbReference type="Proteomes" id="UP000033885">
    <property type="component" value="Unassembled WGS sequence"/>
</dbReference>
<dbReference type="Proteomes" id="UP000034921">
    <property type="component" value="Unassembled WGS sequence"/>
</dbReference>
<evidence type="ECO:0000313" key="6">
    <source>
        <dbReference type="EMBL" id="KKG40203.1"/>
    </source>
</evidence>
<evidence type="ECO:0000313" key="84">
    <source>
        <dbReference type="Proteomes" id="UP000034937"/>
    </source>
</evidence>
<evidence type="ECO:0000313" key="4">
    <source>
        <dbReference type="EMBL" id="KKG30680.1"/>
    </source>
</evidence>
<evidence type="ECO:0000313" key="59">
    <source>
        <dbReference type="Proteomes" id="UP000034151"/>
    </source>
</evidence>
<dbReference type="EMBL" id="JJQQ01000010">
    <property type="protein sequence ID" value="KKH70041.1"/>
    <property type="molecule type" value="Genomic_DNA"/>
</dbReference>
<evidence type="ECO:0000313" key="72">
    <source>
        <dbReference type="Proteomes" id="UP000034657"/>
    </source>
</evidence>
<evidence type="ECO:0000313" key="23">
    <source>
        <dbReference type="EMBL" id="KKH15941.1"/>
    </source>
</evidence>
<evidence type="ECO:0000313" key="66">
    <source>
        <dbReference type="Proteomes" id="UP000034450"/>
    </source>
</evidence>
<dbReference type="Proteomes" id="UP000034253">
    <property type="component" value="Unassembled WGS sequence"/>
</dbReference>
<gene>
    <name evidence="2" type="ORF">DU31_13395</name>
    <name evidence="8" type="ORF">DU33_11530</name>
    <name evidence="3" type="ORF">DU34_01705</name>
    <name evidence="6" type="ORF">DU35_00805</name>
    <name evidence="10" type="ORF">DU36_02665</name>
    <name evidence="9" type="ORF">DU38_02820</name>
    <name evidence="5" type="ORF">DU39_04390</name>
    <name evidence="1" type="ORF">DU40_10610</name>
    <name evidence="7" type="ORF">DU41_04040</name>
    <name evidence="23" type="ORF">DU44_16085</name>
    <name evidence="11" type="ORF">DU45_11815</name>
    <name evidence="13" type="ORF">DU46_01595</name>
    <name evidence="24" type="ORF">DU48_17170</name>
    <name evidence="4" type="ORF">DU49_03060</name>
    <name evidence="28" type="ORF">DU50_14715</name>
    <name evidence="21" type="ORF">DU51_04850</name>
    <name evidence="27" type="ORF">DU54_08935</name>
    <name evidence="15" type="ORF">DU55_06280</name>
    <name evidence="18" type="ORF">DU56_11105</name>
    <name evidence="26" type="ORF">DU60_00935</name>
    <name evidence="16" type="ORF">DU61_12350</name>
    <name evidence="22" type="ORF">DU62_05795</name>
    <name evidence="14" type="ORF">DU63_18365</name>
    <name evidence="12" type="ORF">DU64_14075</name>
    <name evidence="25" type="ORF">DU65_18135</name>
    <name evidence="19" type="ORF">DU66_14720</name>
    <name evidence="20" type="ORF">DU68_11360</name>
    <name evidence="17" type="ORF">DU69_16110</name>
    <name evidence="34" type="ORF">DU73_11980</name>
    <name evidence="31" type="ORF">DU74_11560</name>
    <name evidence="32" type="ORF">DU75_14755</name>
    <name evidence="30" type="ORF">DU76_13305</name>
    <name evidence="36" type="ORF">DU77_10520</name>
    <name evidence="37" type="ORF">DU78_08760</name>
    <name evidence="40" type="ORF">DU79_10380</name>
    <name evidence="43" type="ORF">DU81_11190</name>
    <name evidence="38" type="ORF">DU82_09505</name>
    <name evidence="42" type="ORF">DU83_11460</name>
    <name evidence="41" type="ORF">DU84_11490</name>
    <name evidence="29" type="ORF">DU85_13460</name>
    <name evidence="35" type="ORF">DU86_13860</name>
    <name evidence="33" type="ORF">DU87_10550</name>
    <name evidence="39" type="ORF">DU88_08815</name>
</gene>
<dbReference type="EMBL" id="JJPZ01000046">
    <property type="protein sequence ID" value="KKH12567.1"/>
    <property type="molecule type" value="Genomic_DNA"/>
</dbReference>
<dbReference type="Proteomes" id="UP000034692">
    <property type="component" value="Unassembled WGS sequence"/>
</dbReference>
<evidence type="ECO:0000313" key="17">
    <source>
        <dbReference type="EMBL" id="KKG93091.1"/>
    </source>
</evidence>
<evidence type="ECO:0000313" key="69">
    <source>
        <dbReference type="Proteomes" id="UP000034566"/>
    </source>
</evidence>
<dbReference type="Proteomes" id="UP000034064">
    <property type="component" value="Unassembled WGS sequence"/>
</dbReference>
<dbReference type="Proteomes" id="UP000034243">
    <property type="component" value="Unassembled WGS sequence"/>
</dbReference>
<dbReference type="Proteomes" id="UP000034577">
    <property type="component" value="Unassembled WGS sequence"/>
</dbReference>
<dbReference type="EMBL" id="JJQT01000148">
    <property type="protein sequence ID" value="KKH77215.1"/>
    <property type="molecule type" value="Genomic_DNA"/>
</dbReference>
<evidence type="ECO:0000313" key="52">
    <source>
        <dbReference type="Proteomes" id="UP000034001"/>
    </source>
</evidence>
<evidence type="ECO:0000313" key="38">
    <source>
        <dbReference type="EMBL" id="KKH86947.1"/>
    </source>
</evidence>
<dbReference type="Proteomes" id="UP000034450">
    <property type="component" value="Unassembled WGS sequence"/>
</dbReference>